<dbReference type="Proteomes" id="UP000288215">
    <property type="component" value="Unassembled WGS sequence"/>
</dbReference>
<dbReference type="EC" id="2.7.7.72" evidence="10"/>
<proteinExistence type="inferred from homology"/>
<dbReference type="PANTHER" id="PTHR39643">
    <property type="entry name" value="CCA-ADDING ENZYME"/>
    <property type="match status" value="1"/>
</dbReference>
<dbReference type="AlphaFoldDB" id="A0A444L8V2"/>
<dbReference type="Pfam" id="PF09249">
    <property type="entry name" value="tRNA_NucTransf2"/>
    <property type="match status" value="1"/>
</dbReference>
<evidence type="ECO:0000256" key="10">
    <source>
        <dbReference type="HAMAP-Rule" id="MF_01264"/>
    </source>
</evidence>
<dbReference type="CDD" id="cd05400">
    <property type="entry name" value="NT_2-5OAS_ClassI-CCAase"/>
    <property type="match status" value="1"/>
</dbReference>
<dbReference type="HAMAP" id="MF_01264">
    <property type="entry name" value="CCA_arch"/>
    <property type="match status" value="1"/>
</dbReference>
<dbReference type="Gene3D" id="1.10.1410.30">
    <property type="entry name" value="CCA tRNA nucleotidyltransferase, domain 2"/>
    <property type="match status" value="1"/>
</dbReference>
<gene>
    <name evidence="10" type="primary">cca</name>
    <name evidence="14" type="ORF">Metus_0051</name>
</gene>
<feature type="binding site" evidence="10">
    <location>
        <position position="164"/>
    </location>
    <ligand>
        <name>CTP</name>
        <dbReference type="ChEBI" id="CHEBI:37563"/>
    </ligand>
</feature>
<feature type="binding site" evidence="10">
    <location>
        <position position="57"/>
    </location>
    <ligand>
        <name>CTP</name>
        <dbReference type="ChEBI" id="CHEBI:37563"/>
    </ligand>
</feature>
<keyword evidence="4 10" id="KW-0479">Metal-binding</keyword>
<feature type="binding site" evidence="10">
    <location>
        <position position="144"/>
    </location>
    <ligand>
        <name>CTP</name>
        <dbReference type="ChEBI" id="CHEBI:37563"/>
    </ligand>
</feature>
<comment type="caution">
    <text evidence="14">The sequence shown here is derived from an EMBL/GenBank/DDBJ whole genome shotgun (WGS) entry which is preliminary data.</text>
</comment>
<protein>
    <recommendedName>
        <fullName evidence="10">CCA-adding enzyme</fullName>
        <ecNumber evidence="10">2.7.7.72</ecNumber>
    </recommendedName>
    <alternativeName>
        <fullName evidence="10">CCA tRNA nucleotidyltransferase</fullName>
    </alternativeName>
    <alternativeName>
        <fullName evidence="10">tRNA CCA-pyrophosphorylase</fullName>
    </alternativeName>
    <alternativeName>
        <fullName evidence="10">tRNA adenylyl-/cytidylyl- transferase</fullName>
    </alternativeName>
    <alternativeName>
        <fullName evidence="10">tRNA nucleotidyltransferase</fullName>
    </alternativeName>
    <alternativeName>
        <fullName evidence="10">tRNA-NT</fullName>
    </alternativeName>
</protein>
<keyword evidence="3 10" id="KW-0548">Nucleotidyltransferase</keyword>
<feature type="domain" description="CCA-adding enzyme C-terminal" evidence="13">
    <location>
        <begin position="291"/>
        <end position="437"/>
    </location>
</feature>
<keyword evidence="5 10" id="KW-0547">Nucleotide-binding</keyword>
<evidence type="ECO:0000256" key="4">
    <source>
        <dbReference type="ARBA" id="ARBA00022723"/>
    </source>
</evidence>
<evidence type="ECO:0000256" key="3">
    <source>
        <dbReference type="ARBA" id="ARBA00022695"/>
    </source>
</evidence>
<dbReference type="PIRSF" id="PIRSF005335">
    <property type="entry name" value="CCA_arch"/>
    <property type="match status" value="1"/>
</dbReference>
<dbReference type="GO" id="GO:0160016">
    <property type="term" value="F:CCACCA tRNA nucleotidyltransferase activity"/>
    <property type="evidence" value="ECO:0007669"/>
    <property type="project" value="RHEA"/>
</dbReference>
<dbReference type="GO" id="GO:0042245">
    <property type="term" value="P:RNA repair"/>
    <property type="evidence" value="ECO:0007669"/>
    <property type="project" value="UniProtKB-KW"/>
</dbReference>
<dbReference type="Gene3D" id="3.30.460.10">
    <property type="entry name" value="Beta Polymerase, domain 2"/>
    <property type="match status" value="1"/>
</dbReference>
<keyword evidence="1 10" id="KW-0808">Transferase</keyword>
<comment type="catalytic activity">
    <reaction evidence="10">
        <text>a tRNA precursor + 2 CTP + ATP = a tRNA with a 3' CCA end + 3 diphosphate</text>
        <dbReference type="Rhea" id="RHEA:14433"/>
        <dbReference type="Rhea" id="RHEA-COMP:10465"/>
        <dbReference type="Rhea" id="RHEA-COMP:10468"/>
        <dbReference type="ChEBI" id="CHEBI:30616"/>
        <dbReference type="ChEBI" id="CHEBI:33019"/>
        <dbReference type="ChEBI" id="CHEBI:37563"/>
        <dbReference type="ChEBI" id="CHEBI:74896"/>
        <dbReference type="ChEBI" id="CHEBI:83071"/>
        <dbReference type="EC" id="2.7.7.72"/>
    </reaction>
</comment>
<dbReference type="SUPFAM" id="SSF55003">
    <property type="entry name" value="PAP/Archaeal CCA-adding enzyme, C-terminal domain"/>
    <property type="match status" value="1"/>
</dbReference>
<feature type="binding site" evidence="10">
    <location>
        <position position="60"/>
    </location>
    <ligand>
        <name>CTP</name>
        <dbReference type="ChEBI" id="CHEBI:37563"/>
    </ligand>
</feature>
<dbReference type="Pfam" id="PF21133">
    <property type="entry name" value="CAA_C"/>
    <property type="match status" value="1"/>
</dbReference>
<dbReference type="EMBL" id="RXGA01000001">
    <property type="protein sequence ID" value="RWX74026.1"/>
    <property type="molecule type" value="Genomic_DNA"/>
</dbReference>
<evidence type="ECO:0000256" key="7">
    <source>
        <dbReference type="ARBA" id="ARBA00022840"/>
    </source>
</evidence>
<evidence type="ECO:0000256" key="1">
    <source>
        <dbReference type="ARBA" id="ARBA00022679"/>
    </source>
</evidence>
<comment type="similarity">
    <text evidence="10">Belongs to the tRNA nucleotidyltransferase/poly(A) polymerase family. Archaeal CCA-adding enzyme subfamily.</text>
</comment>
<feature type="binding site" evidence="10">
    <location>
        <position position="173"/>
    </location>
    <ligand>
        <name>ATP</name>
        <dbReference type="ChEBI" id="CHEBI:30616"/>
    </ligand>
</feature>
<keyword evidence="6 10" id="KW-0692">RNA repair</keyword>
<keyword evidence="9 10" id="KW-0694">RNA-binding</keyword>
<dbReference type="GO" id="GO:0001680">
    <property type="term" value="P:tRNA 3'-terminal CCA addition"/>
    <property type="evidence" value="ECO:0007669"/>
    <property type="project" value="UniProtKB-UniRule"/>
</dbReference>
<sequence length="467" mass="52445">MNDGREISTVKYEVLKRVRPTKEDREEILMAVEVAKGRILEAARRKGLEVRVEVEGSIAKDTWISTDRDVDLFIIFPPSAGRETITGVGLELAKAGAGERWKAGYAEHPYIETEVLGCKMDIVPSGELVPGKKAMTAVDRTPLHTRYVRERLSEDGKDEVRVLKQFMKGIGVYGAELKVGGFSGYLCELLIIRYGNFEETLRMAAEWRTREVIDIEGHYSHGSALDAFDSPLVVVDPVDRGRNAAAAVSLRALATFISASRHFLRRPSIAFFFPQTDQIELGELMGMAEGRGTELIAIETACPSIPSDVLWGEIHHSLSKISGLLKEKGFTLLDAHAWSDEEERVIFLLELQEGRLPEAEIHPGPSAIFPEDEERFLEKHLGSARTIAGPFISGDRWCVIRRRVATDARKVLEESLPKMQLSPDLAAEIRQGFSIISVGELIRRSSERRDLLLEIFRFLRKRPLWLE</sequence>
<dbReference type="GO" id="GO:0004810">
    <property type="term" value="F:CCA tRNA nucleotidyltransferase activity"/>
    <property type="evidence" value="ECO:0007669"/>
    <property type="project" value="UniProtKB-UniRule"/>
</dbReference>
<feature type="binding site" evidence="10">
    <location>
        <position position="57"/>
    </location>
    <ligand>
        <name>ATP</name>
        <dbReference type="ChEBI" id="CHEBI:30616"/>
    </ligand>
</feature>
<feature type="binding site" evidence="10">
    <location>
        <position position="144"/>
    </location>
    <ligand>
        <name>ATP</name>
        <dbReference type="ChEBI" id="CHEBI:30616"/>
    </ligand>
</feature>
<feature type="binding site" evidence="10">
    <location>
        <position position="60"/>
    </location>
    <ligand>
        <name>ATP</name>
        <dbReference type="ChEBI" id="CHEBI:30616"/>
    </ligand>
</feature>
<evidence type="ECO:0000259" key="12">
    <source>
        <dbReference type="Pfam" id="PF09249"/>
    </source>
</evidence>
<feature type="binding site" evidence="10">
    <location>
        <position position="173"/>
    </location>
    <ligand>
        <name>CTP</name>
        <dbReference type="ChEBI" id="CHEBI:37563"/>
    </ligand>
</feature>
<accession>A0A444L8V2</accession>
<evidence type="ECO:0000259" key="13">
    <source>
        <dbReference type="Pfam" id="PF21133"/>
    </source>
</evidence>
<feature type="domain" description="Polymerase nucleotidyl transferase" evidence="11">
    <location>
        <begin position="38"/>
        <end position="144"/>
    </location>
</feature>
<dbReference type="InterPro" id="IPR006116">
    <property type="entry name" value="NT_2-5OAS_ClassI-CCAase"/>
</dbReference>
<feature type="binding site" evidence="10">
    <location>
        <position position="71"/>
    </location>
    <ligand>
        <name>Mg(2+)</name>
        <dbReference type="ChEBI" id="CHEBI:18420"/>
    </ligand>
</feature>
<evidence type="ECO:0000256" key="9">
    <source>
        <dbReference type="ARBA" id="ARBA00022884"/>
    </source>
</evidence>
<dbReference type="InterPro" id="IPR008229">
    <property type="entry name" value="CCA-adding_arc"/>
</dbReference>
<feature type="binding site" evidence="10">
    <location>
        <position position="69"/>
    </location>
    <ligand>
        <name>Mg(2+)</name>
        <dbReference type="ChEBI" id="CHEBI:18420"/>
    </ligand>
</feature>
<dbReference type="InterPro" id="IPR048833">
    <property type="entry name" value="CAA_C"/>
</dbReference>
<comment type="cofactor">
    <cofactor evidence="10">
        <name>Mg(2+)</name>
        <dbReference type="ChEBI" id="CHEBI:18420"/>
    </cofactor>
</comment>
<name>A0A444L8V2_METS7</name>
<comment type="subunit">
    <text evidence="10">Homodimer.</text>
</comment>
<dbReference type="InterPro" id="IPR002934">
    <property type="entry name" value="Polymerase_NTP_transf_dom"/>
</dbReference>
<keyword evidence="2 10" id="KW-0819">tRNA processing</keyword>
<feature type="binding site" evidence="10">
    <location>
        <position position="121"/>
    </location>
    <ligand>
        <name>Mg(2+)</name>
        <dbReference type="ChEBI" id="CHEBI:18420"/>
    </ligand>
</feature>
<dbReference type="GO" id="GO:0005524">
    <property type="term" value="F:ATP binding"/>
    <property type="evidence" value="ECO:0007669"/>
    <property type="project" value="UniProtKB-UniRule"/>
</dbReference>
<dbReference type="GO" id="GO:0000287">
    <property type="term" value="F:magnesium ion binding"/>
    <property type="evidence" value="ECO:0007669"/>
    <property type="project" value="UniProtKB-UniRule"/>
</dbReference>
<feature type="domain" description="tRNA nucleotidyltransferase substrate binding" evidence="12">
    <location>
        <begin position="158"/>
        <end position="273"/>
    </location>
</feature>
<dbReference type="NCBIfam" id="TIGR03671">
    <property type="entry name" value="cca_archaeal"/>
    <property type="match status" value="1"/>
</dbReference>
<evidence type="ECO:0000256" key="6">
    <source>
        <dbReference type="ARBA" id="ARBA00022800"/>
    </source>
</evidence>
<evidence type="ECO:0000313" key="15">
    <source>
        <dbReference type="Proteomes" id="UP000288215"/>
    </source>
</evidence>
<dbReference type="InterPro" id="IPR042090">
    <property type="entry name" value="CCA_tRNA_nucleotrans_2"/>
</dbReference>
<dbReference type="InterPro" id="IPR015329">
    <property type="entry name" value="tRNA_NucTransf2"/>
</dbReference>
<dbReference type="Gene3D" id="3.30.70.590">
    <property type="entry name" value="Poly(A) polymerase predicted RNA binding domain"/>
    <property type="match status" value="1"/>
</dbReference>
<keyword evidence="7 10" id="KW-0067">ATP-binding</keyword>
<dbReference type="Gene3D" id="3.30.70.1550">
    <property type="entry name" value="Archaeal tRNA CCA-adding enzyme catalytic domain"/>
    <property type="match status" value="1"/>
</dbReference>
<dbReference type="GO" id="GO:0000049">
    <property type="term" value="F:tRNA binding"/>
    <property type="evidence" value="ECO:0007669"/>
    <property type="project" value="UniProtKB-UniRule"/>
</dbReference>
<comment type="miscellaneous">
    <text evidence="10">A single active site specifically recognizes both ATP and CTP and is responsible for their addition.</text>
</comment>
<dbReference type="SUPFAM" id="SSF81301">
    <property type="entry name" value="Nucleotidyltransferase"/>
    <property type="match status" value="1"/>
</dbReference>
<comment type="function">
    <text evidence="10">Catalyzes the addition and repair of the essential 3'-terminal CCA sequence in tRNAs without using a nucleic acid template. Adds these three nucleotides in the order of C, C, and A to the tRNA nucleotide-73, using CTP and ATP as substrates and producing inorganic pyrophosphate. tRNA 3'-terminal CCA addition is required both for tRNA processing and repair. Also involved in tRNA surveillance by mediating tandem CCA addition to generate a CCACCA at the 3' terminus of unstable tRNAs. While stable tRNAs receive only 3'-terminal CCA, unstable tRNAs are marked with CCACCA and rapidly degraded.</text>
</comment>
<comment type="catalytic activity">
    <reaction evidence="10">
        <text>a tRNA with a 3' CCA end + 2 CTP + ATP = a tRNA with a 3' CCACCA end + 3 diphosphate</text>
        <dbReference type="Rhea" id="RHEA:76235"/>
        <dbReference type="Rhea" id="RHEA-COMP:10468"/>
        <dbReference type="Rhea" id="RHEA-COMP:18655"/>
        <dbReference type="ChEBI" id="CHEBI:30616"/>
        <dbReference type="ChEBI" id="CHEBI:33019"/>
        <dbReference type="ChEBI" id="CHEBI:37563"/>
        <dbReference type="ChEBI" id="CHEBI:83071"/>
        <dbReference type="ChEBI" id="CHEBI:195187"/>
    </reaction>
</comment>
<evidence type="ECO:0000256" key="5">
    <source>
        <dbReference type="ARBA" id="ARBA00022741"/>
    </source>
</evidence>
<organism evidence="14 15">
    <name type="scientific">Methanosuratincola subterraneus</name>
    <dbReference type="NCBI Taxonomy" id="2593994"/>
    <lineage>
        <taxon>Archaea</taxon>
        <taxon>Thermoproteota</taxon>
        <taxon>Methanosuratincolia</taxon>
        <taxon>Candidatus Methanomethylicales</taxon>
        <taxon>Candidatus Methanomethylicaceae</taxon>
        <taxon>Candidatus Methanosuratincola (ex Vanwonterghem et al. 2016)</taxon>
    </lineage>
</organism>
<reference evidence="14 15" key="1">
    <citation type="submission" date="2018-12" db="EMBL/GenBank/DDBJ databases">
        <title>The complete genome of the methanogenic archaea of the candidate phylum Verstraetearchaeota, obtained from the metagenome of underground thermal water.</title>
        <authorList>
            <person name="Kadnikov V.V."/>
            <person name="Mardanov A.V."/>
            <person name="Beletsky A.V."/>
            <person name="Karnachuk O.V."/>
            <person name="Ravin N.V."/>
        </authorList>
    </citation>
    <scope>NUCLEOTIDE SEQUENCE [LARGE SCALE GENOMIC DNA]</scope>
    <source>
        <strain evidence="14">Ch88</strain>
    </source>
</reference>
<keyword evidence="8 10" id="KW-0460">Magnesium</keyword>
<evidence type="ECO:0000256" key="2">
    <source>
        <dbReference type="ARBA" id="ARBA00022694"/>
    </source>
</evidence>
<dbReference type="InterPro" id="IPR011068">
    <property type="entry name" value="NuclTrfase_I-like_C"/>
</dbReference>
<dbReference type="SUPFAM" id="SSF81631">
    <property type="entry name" value="PAP/OAS1 substrate-binding domain"/>
    <property type="match status" value="1"/>
</dbReference>
<evidence type="ECO:0000313" key="14">
    <source>
        <dbReference type="EMBL" id="RWX74026.1"/>
    </source>
</evidence>
<feature type="binding site" evidence="10">
    <location>
        <position position="164"/>
    </location>
    <ligand>
        <name>ATP</name>
        <dbReference type="ChEBI" id="CHEBI:30616"/>
    </ligand>
</feature>
<dbReference type="PANTHER" id="PTHR39643:SF1">
    <property type="entry name" value="CCA-ADDING ENZYME"/>
    <property type="match status" value="1"/>
</dbReference>
<dbReference type="Pfam" id="PF01909">
    <property type="entry name" value="NTP_transf_2"/>
    <property type="match status" value="1"/>
</dbReference>
<evidence type="ECO:0000259" key="11">
    <source>
        <dbReference type="Pfam" id="PF01909"/>
    </source>
</evidence>
<dbReference type="InterPro" id="IPR043519">
    <property type="entry name" value="NT_sf"/>
</dbReference>
<evidence type="ECO:0000256" key="8">
    <source>
        <dbReference type="ARBA" id="ARBA00022842"/>
    </source>
</evidence>